<dbReference type="EMBL" id="BSRA01000006">
    <property type="protein sequence ID" value="GLV13537.1"/>
    <property type="molecule type" value="Genomic_DNA"/>
</dbReference>
<comment type="caution">
    <text evidence="1">The sequence shown here is derived from an EMBL/GenBank/DDBJ whole genome shotgun (WGS) entry which is preliminary data.</text>
</comment>
<organism evidence="1 2">
    <name type="scientific">Alicyclobacillus hesperidum</name>
    <dbReference type="NCBI Taxonomy" id="89784"/>
    <lineage>
        <taxon>Bacteria</taxon>
        <taxon>Bacillati</taxon>
        <taxon>Bacillota</taxon>
        <taxon>Bacilli</taxon>
        <taxon>Bacillales</taxon>
        <taxon>Alicyclobacillaceae</taxon>
        <taxon>Alicyclobacillus</taxon>
    </lineage>
</organism>
<accession>A0AA37X428</accession>
<proteinExistence type="predicted"/>
<evidence type="ECO:0000313" key="2">
    <source>
        <dbReference type="Proteomes" id="UP001157137"/>
    </source>
</evidence>
<dbReference type="Proteomes" id="UP001157137">
    <property type="component" value="Unassembled WGS sequence"/>
</dbReference>
<dbReference type="AlphaFoldDB" id="A0AA37X428"/>
<name>A0AA37X428_9BACL</name>
<gene>
    <name evidence="1" type="ORF">Heshes_12210</name>
</gene>
<protein>
    <submittedName>
        <fullName evidence="1">Uncharacterized protein</fullName>
    </submittedName>
</protein>
<evidence type="ECO:0000313" key="1">
    <source>
        <dbReference type="EMBL" id="GLV13537.1"/>
    </source>
</evidence>
<reference evidence="1" key="1">
    <citation type="submission" date="2023-02" db="EMBL/GenBank/DDBJ databases">
        <title>Proposal of a novel subspecies: Alicyclobacillus hesperidum subspecies aegle.</title>
        <authorList>
            <person name="Goto K."/>
            <person name="Fujii T."/>
            <person name="Yasui K."/>
            <person name="Mochida K."/>
            <person name="Kato-Tanaka Y."/>
            <person name="Morohoshi S."/>
            <person name="An S.Y."/>
            <person name="Kasai H."/>
            <person name="Yokota A."/>
        </authorList>
    </citation>
    <scope>NUCLEOTIDE SEQUENCE</scope>
    <source>
        <strain evidence="1">DSM 12766</strain>
    </source>
</reference>
<sequence length="46" mass="5659">MKRLDLPDLEDVRFAFGWVSRAAWYKGFHRDNDHRDKEEYPKKPTH</sequence>